<keyword evidence="2" id="KW-1185">Reference proteome</keyword>
<dbReference type="AlphaFoldDB" id="A0AAV1RWA2"/>
<proteinExistence type="predicted"/>
<comment type="caution">
    <text evidence="1">The sequence shown here is derived from an EMBL/GenBank/DDBJ whole genome shotgun (WGS) entry which is preliminary data.</text>
</comment>
<evidence type="ECO:0000313" key="1">
    <source>
        <dbReference type="EMBL" id="CAK7340953.1"/>
    </source>
</evidence>
<name>A0AAV1RWA2_9ROSI</name>
<sequence>MRFIYSKYGDTISGRSTLLESTGCGRAGKISATVLLTVLKRTVSLSATLHRLSLELYQSLMGPISKWD</sequence>
<evidence type="ECO:0000313" key="2">
    <source>
        <dbReference type="Proteomes" id="UP001314170"/>
    </source>
</evidence>
<gene>
    <name evidence="1" type="ORF">DCAF_LOCUS16040</name>
</gene>
<organism evidence="1 2">
    <name type="scientific">Dovyalis caffra</name>
    <dbReference type="NCBI Taxonomy" id="77055"/>
    <lineage>
        <taxon>Eukaryota</taxon>
        <taxon>Viridiplantae</taxon>
        <taxon>Streptophyta</taxon>
        <taxon>Embryophyta</taxon>
        <taxon>Tracheophyta</taxon>
        <taxon>Spermatophyta</taxon>
        <taxon>Magnoliopsida</taxon>
        <taxon>eudicotyledons</taxon>
        <taxon>Gunneridae</taxon>
        <taxon>Pentapetalae</taxon>
        <taxon>rosids</taxon>
        <taxon>fabids</taxon>
        <taxon>Malpighiales</taxon>
        <taxon>Salicaceae</taxon>
        <taxon>Flacourtieae</taxon>
        <taxon>Dovyalis</taxon>
    </lineage>
</organism>
<reference evidence="1 2" key="1">
    <citation type="submission" date="2024-01" db="EMBL/GenBank/DDBJ databases">
        <authorList>
            <person name="Waweru B."/>
        </authorList>
    </citation>
    <scope>NUCLEOTIDE SEQUENCE [LARGE SCALE GENOMIC DNA]</scope>
</reference>
<dbReference type="Proteomes" id="UP001314170">
    <property type="component" value="Unassembled WGS sequence"/>
</dbReference>
<accession>A0AAV1RWA2</accession>
<protein>
    <submittedName>
        <fullName evidence="1">Uncharacterized protein</fullName>
    </submittedName>
</protein>
<dbReference type="EMBL" id="CAWUPB010001160">
    <property type="protein sequence ID" value="CAK7340953.1"/>
    <property type="molecule type" value="Genomic_DNA"/>
</dbReference>